<evidence type="ECO:0000259" key="1">
    <source>
        <dbReference type="PROSITE" id="PS50011"/>
    </source>
</evidence>
<dbReference type="InterPro" id="IPR008266">
    <property type="entry name" value="Tyr_kinase_AS"/>
</dbReference>
<reference evidence="2 3" key="1">
    <citation type="journal article" date="2024" name="Nat. Commun.">
        <title>Phylogenomics reveals the evolutionary origins of lichenization in chlorophyte algae.</title>
        <authorList>
            <person name="Puginier C."/>
            <person name="Libourel C."/>
            <person name="Otte J."/>
            <person name="Skaloud P."/>
            <person name="Haon M."/>
            <person name="Grisel S."/>
            <person name="Petersen M."/>
            <person name="Berrin J.G."/>
            <person name="Delaux P.M."/>
            <person name="Dal Grande F."/>
            <person name="Keller J."/>
        </authorList>
    </citation>
    <scope>NUCLEOTIDE SEQUENCE [LARGE SCALE GENOMIC DNA]</scope>
    <source>
        <strain evidence="2 3">SAG 245.80</strain>
    </source>
</reference>
<proteinExistence type="predicted"/>
<dbReference type="GO" id="GO:0005524">
    <property type="term" value="F:ATP binding"/>
    <property type="evidence" value="ECO:0007669"/>
    <property type="project" value="InterPro"/>
</dbReference>
<protein>
    <recommendedName>
        <fullName evidence="1">Protein kinase domain-containing protein</fullName>
    </recommendedName>
</protein>
<keyword evidence="3" id="KW-1185">Reference proteome</keyword>
<comment type="caution">
    <text evidence="2">The sequence shown here is derived from an EMBL/GenBank/DDBJ whole genome shotgun (WGS) entry which is preliminary data.</text>
</comment>
<dbReference type="AlphaFoldDB" id="A0AAW1RMC5"/>
<dbReference type="PANTHER" id="PTHR44329:SF214">
    <property type="entry name" value="PROTEIN KINASE DOMAIN-CONTAINING PROTEIN"/>
    <property type="match status" value="1"/>
</dbReference>
<dbReference type="PANTHER" id="PTHR44329">
    <property type="entry name" value="SERINE/THREONINE-PROTEIN KINASE TNNI3K-RELATED"/>
    <property type="match status" value="1"/>
</dbReference>
<evidence type="ECO:0000313" key="2">
    <source>
        <dbReference type="EMBL" id="KAK9834909.1"/>
    </source>
</evidence>
<dbReference type="InterPro" id="IPR011009">
    <property type="entry name" value="Kinase-like_dom_sf"/>
</dbReference>
<dbReference type="PROSITE" id="PS00109">
    <property type="entry name" value="PROTEIN_KINASE_TYR"/>
    <property type="match status" value="1"/>
</dbReference>
<organism evidence="2 3">
    <name type="scientific">Elliptochloris bilobata</name>
    <dbReference type="NCBI Taxonomy" id="381761"/>
    <lineage>
        <taxon>Eukaryota</taxon>
        <taxon>Viridiplantae</taxon>
        <taxon>Chlorophyta</taxon>
        <taxon>core chlorophytes</taxon>
        <taxon>Trebouxiophyceae</taxon>
        <taxon>Trebouxiophyceae incertae sedis</taxon>
        <taxon>Elliptochloris clade</taxon>
        <taxon>Elliptochloris</taxon>
    </lineage>
</organism>
<dbReference type="EMBL" id="JALJOU010000031">
    <property type="protein sequence ID" value="KAK9834909.1"/>
    <property type="molecule type" value="Genomic_DNA"/>
</dbReference>
<evidence type="ECO:0000313" key="3">
    <source>
        <dbReference type="Proteomes" id="UP001445335"/>
    </source>
</evidence>
<dbReference type="PROSITE" id="PS50011">
    <property type="entry name" value="PROTEIN_KINASE_DOM"/>
    <property type="match status" value="1"/>
</dbReference>
<gene>
    <name evidence="2" type="ORF">WJX81_007916</name>
</gene>
<dbReference type="Gene3D" id="1.10.510.10">
    <property type="entry name" value="Transferase(Phosphotransferase) domain 1"/>
    <property type="match status" value="1"/>
</dbReference>
<feature type="domain" description="Protein kinase" evidence="1">
    <location>
        <begin position="174"/>
        <end position="449"/>
    </location>
</feature>
<dbReference type="GO" id="GO:0004674">
    <property type="term" value="F:protein serine/threonine kinase activity"/>
    <property type="evidence" value="ECO:0007669"/>
    <property type="project" value="TreeGrafter"/>
</dbReference>
<sequence>MENLLQLACTVLGAHTAARGPRWQLPGDIFAVEDEAHVSFYVGAPLTAADGSDLGMLCVADSRPLHEGANAVQEEGQELTRLWDIYDLADDCMAPWERFASALERGEEFVVRKARLRDLGGGLTCGEWDYQFRLVQPDSPLLAEAAAAWARAARACTRSMTPNGSMELPVFPGLELGKLFGQGSYGRVYRGTYSGRTIAVKMVENTTLLRMQNVQPLEAVIMAGLVHSCIVHTIVHSVVPADGADCMWDSADSACIHGQAAERKAQLKPMAEARNGHAWLLLEYTDRGSLQEAIQHGAFLAQCTNHSARPNVAALLTTAAEIAGGMAFLHARGIIHGDLSGANVLLQSRASASHGFCTKISDFGLARNMACSRIETDSLWTVTRMPPELLADGLLSKAVDCVLLWEMYNSKRAWDGLSQAQIVYSVAIKLDCLLFAADAHTAVATLSSE</sequence>
<dbReference type="Proteomes" id="UP001445335">
    <property type="component" value="Unassembled WGS sequence"/>
</dbReference>
<dbReference type="InterPro" id="IPR000719">
    <property type="entry name" value="Prot_kinase_dom"/>
</dbReference>
<dbReference type="Gene3D" id="3.30.200.20">
    <property type="entry name" value="Phosphorylase Kinase, domain 1"/>
    <property type="match status" value="1"/>
</dbReference>
<dbReference type="SUPFAM" id="SSF56112">
    <property type="entry name" value="Protein kinase-like (PK-like)"/>
    <property type="match status" value="1"/>
</dbReference>
<dbReference type="Pfam" id="PF00069">
    <property type="entry name" value="Pkinase"/>
    <property type="match status" value="1"/>
</dbReference>
<accession>A0AAW1RMC5</accession>
<name>A0AAW1RMC5_9CHLO</name>
<dbReference type="InterPro" id="IPR051681">
    <property type="entry name" value="Ser/Thr_Kinases-Pseudokinases"/>
</dbReference>